<protein>
    <submittedName>
        <fullName evidence="1">Uncharacterized protein</fullName>
    </submittedName>
</protein>
<proteinExistence type="predicted"/>
<organism evidence="1 2">
    <name type="scientific">Comamonas testosteroni</name>
    <name type="common">Pseudomonas testosteroni</name>
    <dbReference type="NCBI Taxonomy" id="285"/>
    <lineage>
        <taxon>Bacteria</taxon>
        <taxon>Pseudomonadati</taxon>
        <taxon>Pseudomonadota</taxon>
        <taxon>Betaproteobacteria</taxon>
        <taxon>Burkholderiales</taxon>
        <taxon>Comamonadaceae</taxon>
        <taxon>Comamonas</taxon>
    </lineage>
</organism>
<reference evidence="1 2" key="1">
    <citation type="journal article" date="2019" name="Microbiol. Resour. Announc.">
        <title>Draft Genome Sequence of Comamonas testosteroni TA441, a Bacterium That Has a Cryptic Phenol Degradation Gene Cluster.</title>
        <authorList>
            <person name="Arai H."/>
            <person name="Ishii M."/>
        </authorList>
    </citation>
    <scope>NUCLEOTIDE SEQUENCE [LARGE SCALE GENOMIC DNA]</scope>
    <source>
        <strain evidence="1 2">TA441</strain>
    </source>
</reference>
<dbReference type="Proteomes" id="UP000323105">
    <property type="component" value="Unassembled WGS sequence"/>
</dbReference>
<sequence>MPRGMKLNGTKSCRTDADAGFRGVGRDSDVSVPRNGTGLCGRKVSHCLLFLIRNAPIAAIHRNTEAYVLAAWGR</sequence>
<dbReference type="AlphaFoldDB" id="A0A5A7MDE4"/>
<dbReference type="EMBL" id="BKBW01000004">
    <property type="protein sequence ID" value="GEQ75878.1"/>
    <property type="molecule type" value="Genomic_DNA"/>
</dbReference>
<comment type="caution">
    <text evidence="1">The sequence shown here is derived from an EMBL/GenBank/DDBJ whole genome shotgun (WGS) entry which is preliminary data.</text>
</comment>
<evidence type="ECO:0000313" key="2">
    <source>
        <dbReference type="Proteomes" id="UP000323105"/>
    </source>
</evidence>
<name>A0A5A7MDE4_COMTE</name>
<evidence type="ECO:0000313" key="1">
    <source>
        <dbReference type="EMBL" id="GEQ75878.1"/>
    </source>
</evidence>
<gene>
    <name evidence="1" type="ORF">CTTA_2883</name>
</gene>
<accession>A0A5A7MDE4</accession>